<dbReference type="InterPro" id="IPR050109">
    <property type="entry name" value="HTH-type_TetR-like_transc_reg"/>
</dbReference>
<evidence type="ECO:0000313" key="6">
    <source>
        <dbReference type="EMBL" id="ONH31597.1"/>
    </source>
</evidence>
<keyword evidence="1" id="KW-0805">Transcription regulation</keyword>
<dbReference type="InterPro" id="IPR001647">
    <property type="entry name" value="HTH_TetR"/>
</dbReference>
<evidence type="ECO:0000313" key="7">
    <source>
        <dbReference type="Proteomes" id="UP000188929"/>
    </source>
</evidence>
<reference evidence="7" key="1">
    <citation type="submission" date="2016-10" db="EMBL/GenBank/DDBJ databases">
        <title>Frankia sp. NRRL B-16386 Genome sequencing.</title>
        <authorList>
            <person name="Ghodhbane-Gtari F."/>
            <person name="Swanson E."/>
            <person name="Gueddou A."/>
            <person name="Hezbri K."/>
            <person name="Ktari K."/>
            <person name="Nouioui I."/>
            <person name="Morris K."/>
            <person name="Simpson S."/>
            <person name="Abebe-Akele F."/>
            <person name="Thomas K."/>
            <person name="Gtari M."/>
            <person name="Tisa L.S."/>
        </authorList>
    </citation>
    <scope>NUCLEOTIDE SEQUENCE [LARGE SCALE GENOMIC DNA]</scope>
    <source>
        <strain evidence="7">NRRL B-16386</strain>
    </source>
</reference>
<feature type="domain" description="HTH tetR-type" evidence="5">
    <location>
        <begin position="29"/>
        <end position="88"/>
    </location>
</feature>
<keyword evidence="7" id="KW-1185">Reference proteome</keyword>
<evidence type="ECO:0000256" key="2">
    <source>
        <dbReference type="ARBA" id="ARBA00023125"/>
    </source>
</evidence>
<evidence type="ECO:0000259" key="5">
    <source>
        <dbReference type="PROSITE" id="PS50977"/>
    </source>
</evidence>
<dbReference type="PANTHER" id="PTHR30055">
    <property type="entry name" value="HTH-TYPE TRANSCRIPTIONAL REGULATOR RUTR"/>
    <property type="match status" value="1"/>
</dbReference>
<dbReference type="Proteomes" id="UP000188929">
    <property type="component" value="Unassembled WGS sequence"/>
</dbReference>
<dbReference type="InterPro" id="IPR009057">
    <property type="entry name" value="Homeodomain-like_sf"/>
</dbReference>
<keyword evidence="2 4" id="KW-0238">DNA-binding</keyword>
<gene>
    <name evidence="6" type="ORF">BL253_07885</name>
</gene>
<dbReference type="STRING" id="1834516.BL253_07885"/>
<keyword evidence="3" id="KW-0804">Transcription</keyword>
<feature type="DNA-binding region" description="H-T-H motif" evidence="4">
    <location>
        <begin position="51"/>
        <end position="70"/>
    </location>
</feature>
<organism evidence="6 7">
    <name type="scientific">Pseudofrankia asymbiotica</name>
    <dbReference type="NCBI Taxonomy" id="1834516"/>
    <lineage>
        <taxon>Bacteria</taxon>
        <taxon>Bacillati</taxon>
        <taxon>Actinomycetota</taxon>
        <taxon>Actinomycetes</taxon>
        <taxon>Frankiales</taxon>
        <taxon>Frankiaceae</taxon>
        <taxon>Pseudofrankia</taxon>
    </lineage>
</organism>
<dbReference type="GO" id="GO:0003700">
    <property type="term" value="F:DNA-binding transcription factor activity"/>
    <property type="evidence" value="ECO:0007669"/>
    <property type="project" value="TreeGrafter"/>
</dbReference>
<dbReference type="PROSITE" id="PS50977">
    <property type="entry name" value="HTH_TETR_2"/>
    <property type="match status" value="1"/>
</dbReference>
<dbReference type="PRINTS" id="PR00455">
    <property type="entry name" value="HTHTETR"/>
</dbReference>
<protein>
    <submittedName>
        <fullName evidence="6">TetR family transcriptional regulator</fullName>
    </submittedName>
</protein>
<comment type="caution">
    <text evidence="6">The sequence shown here is derived from an EMBL/GenBank/DDBJ whole genome shotgun (WGS) entry which is preliminary data.</text>
</comment>
<dbReference type="GO" id="GO:0000976">
    <property type="term" value="F:transcription cis-regulatory region binding"/>
    <property type="evidence" value="ECO:0007669"/>
    <property type="project" value="TreeGrafter"/>
</dbReference>
<sequence length="218" mass="23576">MERVVHTPTASGSIRGEEPGSRRIRRDYLASRRDLLDAAERLLAKQGGRFSLVDLAAEAGVSTATAYRHFPDVDAALDAYYTQLVETLVGHMEAVPAAPDVLRRFVAVCELWVREAVSWGPAVVHVRSSRGFLQRLRADDPVIGRLFGALAPLLTALTEAGFIPPGPAEYGVLIWVTVFDERVVVDLHDSLGWPSARIAAELTGSVLRALGRPAGAAE</sequence>
<dbReference type="OrthoDB" id="3210012at2"/>
<name>A0A1V2IEQ2_9ACTN</name>
<dbReference type="EMBL" id="MOMC01000015">
    <property type="protein sequence ID" value="ONH31597.1"/>
    <property type="molecule type" value="Genomic_DNA"/>
</dbReference>
<dbReference type="AlphaFoldDB" id="A0A1V2IEQ2"/>
<dbReference type="SUPFAM" id="SSF46689">
    <property type="entry name" value="Homeodomain-like"/>
    <property type="match status" value="1"/>
</dbReference>
<proteinExistence type="predicted"/>
<evidence type="ECO:0000256" key="3">
    <source>
        <dbReference type="ARBA" id="ARBA00023163"/>
    </source>
</evidence>
<dbReference type="Pfam" id="PF00440">
    <property type="entry name" value="TetR_N"/>
    <property type="match status" value="1"/>
</dbReference>
<dbReference type="Gene3D" id="1.10.357.10">
    <property type="entry name" value="Tetracycline Repressor, domain 2"/>
    <property type="match status" value="1"/>
</dbReference>
<evidence type="ECO:0000256" key="4">
    <source>
        <dbReference type="PROSITE-ProRule" id="PRU00335"/>
    </source>
</evidence>
<evidence type="ECO:0000256" key="1">
    <source>
        <dbReference type="ARBA" id="ARBA00023015"/>
    </source>
</evidence>
<dbReference type="PANTHER" id="PTHR30055:SF234">
    <property type="entry name" value="HTH-TYPE TRANSCRIPTIONAL REGULATOR BETI"/>
    <property type="match status" value="1"/>
</dbReference>
<accession>A0A1V2IEQ2</accession>